<organism evidence="8 9">
    <name type="scientific">Arachidicoccus ginsenosidivorans</name>
    <dbReference type="NCBI Taxonomy" id="496057"/>
    <lineage>
        <taxon>Bacteria</taxon>
        <taxon>Pseudomonadati</taxon>
        <taxon>Bacteroidota</taxon>
        <taxon>Chitinophagia</taxon>
        <taxon>Chitinophagales</taxon>
        <taxon>Chitinophagaceae</taxon>
        <taxon>Arachidicoccus</taxon>
    </lineage>
</organism>
<feature type="modified residue" description="4-aspartylphosphate" evidence="5">
    <location>
        <position position="56"/>
    </location>
</feature>
<dbReference type="InterPro" id="IPR002078">
    <property type="entry name" value="Sigma_54_int"/>
</dbReference>
<feature type="domain" description="Sigma-54 factor interaction" evidence="6">
    <location>
        <begin position="142"/>
        <end position="371"/>
    </location>
</feature>
<evidence type="ECO:0000256" key="5">
    <source>
        <dbReference type="PROSITE-ProRule" id="PRU00169"/>
    </source>
</evidence>
<evidence type="ECO:0000313" key="9">
    <source>
        <dbReference type="Proteomes" id="UP000321291"/>
    </source>
</evidence>
<dbReference type="RefSeq" id="WP_146780820.1">
    <property type="nucleotide sequence ID" value="NZ_CP042434.1"/>
</dbReference>
<dbReference type="InterPro" id="IPR025943">
    <property type="entry name" value="Sigma_54_int_dom_ATP-bd_2"/>
</dbReference>
<dbReference type="InterPro" id="IPR003593">
    <property type="entry name" value="AAA+_ATPase"/>
</dbReference>
<keyword evidence="3" id="KW-0805">Transcription regulation</keyword>
<dbReference type="CDD" id="cd00156">
    <property type="entry name" value="REC"/>
    <property type="match status" value="1"/>
</dbReference>
<dbReference type="Pfam" id="PF00072">
    <property type="entry name" value="Response_reg"/>
    <property type="match status" value="1"/>
</dbReference>
<evidence type="ECO:0000313" key="8">
    <source>
        <dbReference type="EMBL" id="QEC71442.1"/>
    </source>
</evidence>
<dbReference type="InterPro" id="IPR058031">
    <property type="entry name" value="AAA_lid_NorR"/>
</dbReference>
<protein>
    <submittedName>
        <fullName evidence="8">Sigma-54-dependent Fis family transcriptional regulator</fullName>
    </submittedName>
</protein>
<evidence type="ECO:0000259" key="7">
    <source>
        <dbReference type="PROSITE" id="PS50110"/>
    </source>
</evidence>
<dbReference type="GO" id="GO:0043565">
    <property type="term" value="F:sequence-specific DNA binding"/>
    <property type="evidence" value="ECO:0007669"/>
    <property type="project" value="InterPro"/>
</dbReference>
<keyword evidence="9" id="KW-1185">Reference proteome</keyword>
<dbReference type="AlphaFoldDB" id="A0A5B8VKE7"/>
<feature type="domain" description="Response regulatory" evidence="7">
    <location>
        <begin position="7"/>
        <end position="126"/>
    </location>
</feature>
<keyword evidence="1" id="KW-0547">Nucleotide-binding</keyword>
<dbReference type="SMART" id="SM00382">
    <property type="entry name" value="AAA"/>
    <property type="match status" value="1"/>
</dbReference>
<dbReference type="GO" id="GO:0006355">
    <property type="term" value="P:regulation of DNA-templated transcription"/>
    <property type="evidence" value="ECO:0007669"/>
    <property type="project" value="InterPro"/>
</dbReference>
<dbReference type="GO" id="GO:0000160">
    <property type="term" value="P:phosphorelay signal transduction system"/>
    <property type="evidence" value="ECO:0007669"/>
    <property type="project" value="InterPro"/>
</dbReference>
<dbReference type="SUPFAM" id="SSF52172">
    <property type="entry name" value="CheY-like"/>
    <property type="match status" value="1"/>
</dbReference>
<dbReference type="InterPro" id="IPR002197">
    <property type="entry name" value="HTH_Fis"/>
</dbReference>
<reference evidence="8 9" key="1">
    <citation type="journal article" date="2017" name="Int. J. Syst. Evol. Microbiol.">
        <title>Arachidicoccus ginsenosidivorans sp. nov., with ginsenoside-converting activity isolated from ginseng cultivating soil.</title>
        <authorList>
            <person name="Siddiqi M.Z."/>
            <person name="Aslam Z."/>
            <person name="Im W.T."/>
        </authorList>
    </citation>
    <scope>NUCLEOTIDE SEQUENCE [LARGE SCALE GENOMIC DNA]</scope>
    <source>
        <strain evidence="8 9">Gsoil 809</strain>
    </source>
</reference>
<name>A0A5B8VKE7_9BACT</name>
<evidence type="ECO:0000256" key="3">
    <source>
        <dbReference type="ARBA" id="ARBA00023015"/>
    </source>
</evidence>
<evidence type="ECO:0000256" key="2">
    <source>
        <dbReference type="ARBA" id="ARBA00022840"/>
    </source>
</evidence>
<dbReference type="GO" id="GO:0005524">
    <property type="term" value="F:ATP binding"/>
    <property type="evidence" value="ECO:0007669"/>
    <property type="project" value="UniProtKB-KW"/>
</dbReference>
<dbReference type="PANTHER" id="PTHR32071">
    <property type="entry name" value="TRANSCRIPTIONAL REGULATORY PROTEIN"/>
    <property type="match status" value="1"/>
</dbReference>
<dbReference type="Gene3D" id="1.10.10.60">
    <property type="entry name" value="Homeodomain-like"/>
    <property type="match status" value="1"/>
</dbReference>
<accession>A0A5B8VKE7</accession>
<keyword evidence="5" id="KW-0597">Phosphoprotein</keyword>
<dbReference type="Pfam" id="PF25601">
    <property type="entry name" value="AAA_lid_14"/>
    <property type="match status" value="1"/>
</dbReference>
<evidence type="ECO:0000256" key="4">
    <source>
        <dbReference type="ARBA" id="ARBA00023163"/>
    </source>
</evidence>
<dbReference type="Pfam" id="PF02954">
    <property type="entry name" value="HTH_8"/>
    <property type="match status" value="1"/>
</dbReference>
<dbReference type="InterPro" id="IPR027417">
    <property type="entry name" value="P-loop_NTPase"/>
</dbReference>
<evidence type="ECO:0000256" key="1">
    <source>
        <dbReference type="ARBA" id="ARBA00022741"/>
    </source>
</evidence>
<dbReference type="EMBL" id="CP042434">
    <property type="protein sequence ID" value="QEC71442.1"/>
    <property type="molecule type" value="Genomic_DNA"/>
</dbReference>
<dbReference type="SUPFAM" id="SSF52540">
    <property type="entry name" value="P-loop containing nucleoside triphosphate hydrolases"/>
    <property type="match status" value="1"/>
</dbReference>
<dbReference type="PROSITE" id="PS00676">
    <property type="entry name" value="SIGMA54_INTERACT_2"/>
    <property type="match status" value="1"/>
</dbReference>
<dbReference type="FunFam" id="3.40.50.300:FF:000006">
    <property type="entry name" value="DNA-binding transcriptional regulator NtrC"/>
    <property type="match status" value="1"/>
</dbReference>
<dbReference type="SUPFAM" id="SSF46689">
    <property type="entry name" value="Homeodomain-like"/>
    <property type="match status" value="1"/>
</dbReference>
<sequence>MALKNATIAIVDDDLDVLTAVRLLLKTEVKQIITEKNPENLLSLLKENKVDLLFLDMNFKSKVNTGNEGLFWLQKVRKLYPNLPVVMITAYADIDLAVNSLKLGAQDFMVKPWQNQKLLETVKNNYQKNNDSLNLPAGPAGIIGESPGMKDVFRKIEKIAPTDANILILGENGTGKDLIAQTIHDQSLRSKNPYVKVDVGALTESLFESELFGHKKGAFTDAREDRAGRFQAADKGTLFLDEIGNITLAQQSRLLTALQNRYVTPLGTNDKVQVDIRLICATNLPLSVLGDESKFRRDLIYRINTVEITIPPLRDRKEDIQPIAAHYANVYAQKYGKPALSFSKEAQKKLNKYTYPGNVRELQYAIERAIIMTENDAIEADDILFSPIEHQQEQPAPLDKSVNLGQVEKNAILNAISKHEGNISKAAKELGITRAALYRRISKYDI</sequence>
<dbReference type="CDD" id="cd00009">
    <property type="entry name" value="AAA"/>
    <property type="match status" value="1"/>
</dbReference>
<keyword evidence="2" id="KW-0067">ATP-binding</keyword>
<dbReference type="Gene3D" id="1.10.8.60">
    <property type="match status" value="1"/>
</dbReference>
<dbReference type="InterPro" id="IPR009057">
    <property type="entry name" value="Homeodomain-like_sf"/>
</dbReference>
<keyword evidence="4" id="KW-0804">Transcription</keyword>
<dbReference type="PRINTS" id="PR01590">
    <property type="entry name" value="HTHFIS"/>
</dbReference>
<evidence type="ECO:0000259" key="6">
    <source>
        <dbReference type="PROSITE" id="PS50045"/>
    </source>
</evidence>
<dbReference type="KEGG" id="agi:FSB73_06945"/>
<dbReference type="Proteomes" id="UP000321291">
    <property type="component" value="Chromosome"/>
</dbReference>
<gene>
    <name evidence="8" type="ORF">FSB73_06945</name>
</gene>
<dbReference type="PROSITE" id="PS50110">
    <property type="entry name" value="RESPONSE_REGULATORY"/>
    <property type="match status" value="1"/>
</dbReference>
<dbReference type="PANTHER" id="PTHR32071:SF113">
    <property type="entry name" value="ALGINATE BIOSYNTHESIS TRANSCRIPTIONAL REGULATORY PROTEIN ALGB"/>
    <property type="match status" value="1"/>
</dbReference>
<proteinExistence type="predicted"/>
<dbReference type="SMART" id="SM00448">
    <property type="entry name" value="REC"/>
    <property type="match status" value="1"/>
</dbReference>
<dbReference type="Gene3D" id="3.40.50.300">
    <property type="entry name" value="P-loop containing nucleotide triphosphate hydrolases"/>
    <property type="match status" value="1"/>
</dbReference>
<dbReference type="InterPro" id="IPR011006">
    <property type="entry name" value="CheY-like_superfamily"/>
</dbReference>
<dbReference type="Gene3D" id="3.40.50.2300">
    <property type="match status" value="1"/>
</dbReference>
<dbReference type="OrthoDB" id="9767106at2"/>
<dbReference type="Pfam" id="PF00158">
    <property type="entry name" value="Sigma54_activat"/>
    <property type="match status" value="1"/>
</dbReference>
<dbReference type="InterPro" id="IPR001789">
    <property type="entry name" value="Sig_transdc_resp-reg_receiver"/>
</dbReference>
<dbReference type="PROSITE" id="PS50045">
    <property type="entry name" value="SIGMA54_INTERACT_4"/>
    <property type="match status" value="1"/>
</dbReference>